<evidence type="ECO:0000256" key="13">
    <source>
        <dbReference type="PROSITE-ProRule" id="PRU00043"/>
    </source>
</evidence>
<evidence type="ECO:0000256" key="16">
    <source>
        <dbReference type="SAM" id="SignalP"/>
    </source>
</evidence>
<keyword evidence="7" id="KW-0677">Repeat</keyword>
<dbReference type="GO" id="GO:0000902">
    <property type="term" value="P:cell morphogenesis"/>
    <property type="evidence" value="ECO:0007669"/>
    <property type="project" value="TreeGrafter"/>
</dbReference>
<evidence type="ECO:0000256" key="8">
    <source>
        <dbReference type="ARBA" id="ARBA00022837"/>
    </source>
</evidence>
<evidence type="ECO:0000256" key="9">
    <source>
        <dbReference type="ARBA" id="ARBA00022889"/>
    </source>
</evidence>
<feature type="region of interest" description="Disordered" evidence="14">
    <location>
        <begin position="1052"/>
        <end position="1096"/>
    </location>
</feature>
<keyword evidence="11 15" id="KW-0472">Membrane</keyword>
<dbReference type="PROSITE" id="PS50268">
    <property type="entry name" value="CADHERIN_2"/>
    <property type="match status" value="5"/>
</dbReference>
<comment type="subcellular location">
    <subcellularLocation>
        <location evidence="1">Cell membrane</location>
        <topology evidence="1">Single-pass type I membrane protein</topology>
    </subcellularLocation>
</comment>
<dbReference type="FunFam" id="2.60.40.60:FF:000012">
    <property type="entry name" value="Cadherin 24"/>
    <property type="match status" value="1"/>
</dbReference>
<gene>
    <name evidence="18" type="ORF">DUI87_13875</name>
</gene>
<accession>A0A3M0K8K8</accession>
<feature type="chain" id="PRO_5018303163" description="Cadherin domain-containing protein" evidence="16">
    <location>
        <begin position="26"/>
        <end position="1096"/>
    </location>
</feature>
<reference evidence="18 19" key="1">
    <citation type="submission" date="2018-07" db="EMBL/GenBank/DDBJ databases">
        <title>A high quality draft genome assembly of the barn swallow (H. rustica rustica).</title>
        <authorList>
            <person name="Formenti G."/>
            <person name="Chiara M."/>
            <person name="Poveda L."/>
            <person name="Francoijs K.-J."/>
            <person name="Bonisoli-Alquati A."/>
            <person name="Canova L."/>
            <person name="Gianfranceschi L."/>
            <person name="Horner D.S."/>
            <person name="Saino N."/>
        </authorList>
    </citation>
    <scope>NUCLEOTIDE SEQUENCE [LARGE SCALE GENOMIC DNA]</scope>
    <source>
        <strain evidence="18">Chelidonia</strain>
        <tissue evidence="18">Blood</tissue>
    </source>
</reference>
<feature type="domain" description="Cadherin" evidence="17">
    <location>
        <begin position="384"/>
        <end position="488"/>
    </location>
</feature>
<sequence>MKEDHCLHAALLCLGVLCYSQALTAERLNHSRPLLHGHHEKGKEGQVLHRSKRGWVWNQFFVIEEYTGPDPVLVGRLHSDIDSGDGNIKYILSGEGAGIIFVIDDKSGNIHATKTLDREERAQYTLTAQAVDRNTNRPLEPPSEFIVKVQDINDNPPEFLHENYHANVPERSNVGTSVIQVTASDADDPTYGNSAKLVYSILEGQPYFSVEAQTGIIRTALPNMDREAKEEYHVVIQAKDMGGHMGGLSGTTKVTITLTDVNDNPPKFPQSVYQMSVSEAAVPGEEVGRVKAKDPDIGENGLVAYSIIDGDGMDMFEITTDYETQEGVVKLKKTLDYETKKSYSLKVEAANVHIDPKFISNGPFKDTVTVKIAVEDADEPPVFLKPSYIFEVQENAASGTVVGKVHAKDPDAANSAIRYSIDRHTDLERYFVINAEDGNIKTIKALDREEMAWHNISVFAVEVHKQHQEAKVPVAIKVVDVNDNAPKFAAAYEAFVCENARSNQQFITISADDKDDSANGPRFIFSLPPEIIHNPNFTLRDNRDNTASVLVRREGFSRQKQDLYLLPIVISDGGMPPLSSTNTLTIRVCGCDSSGSLLSCNAEAYVLNAGLSTGALIAILACIVILLGAKDSIILLVLLCLLCMACTMLRNQTLHGVVQRLLEEEGKRNKCKTTASVSTQTVVEETGTASTQTVTEEKGTKTKATVSVSTQAVTEEKETKSAISISTQTVTEAEQPKPVAVAPVQKKKSKSKSVLIVTDEDVAGPSHPAEETEPEIITHSLSLGELRDLRREFTRQTNESILTWLLRIWDAAANDTILDGSEARQLGSLSQDVVIDQGIRRTQQTLSLWRRLLTSVRDRYLCKEDLQVHQGKWSTMEQGIRCLRELAVLEIIFSEDERFPKSPDDVQCTSQMWLRFARLGPEMYSRYLATLQWREGEDKVGVLVNKLRIYEDTVTAPFRTHVSSVETRLAEQVRSLIEEGHQKLKKELKEEIYHISPEPRRVSAIRSRYPPARERGYAPRGNLWSFLREHGEDMRKWDGKPTSSLAARVRELKRETPTTKSSSRANTAPVSQAQNSRQYRKNDMTDPLEGTSGTYL</sequence>
<evidence type="ECO:0000256" key="5">
    <source>
        <dbReference type="ARBA" id="ARBA00022723"/>
    </source>
</evidence>
<comment type="caution">
    <text evidence="18">The sequence shown here is derived from an EMBL/GenBank/DDBJ whole genome shotgun (WGS) entry which is preliminary data.</text>
</comment>
<keyword evidence="9" id="KW-0130">Cell adhesion</keyword>
<keyword evidence="12" id="KW-0325">Glycoprotein</keyword>
<dbReference type="STRING" id="333673.A0A3M0K8K8"/>
<dbReference type="FunFam" id="2.60.40.60:FF:000008">
    <property type="entry name" value="Cadherin 24"/>
    <property type="match status" value="1"/>
</dbReference>
<dbReference type="GO" id="GO:0016339">
    <property type="term" value="P:calcium-dependent cell-cell adhesion via plasma membrane cell adhesion molecules"/>
    <property type="evidence" value="ECO:0007669"/>
    <property type="project" value="TreeGrafter"/>
</dbReference>
<evidence type="ECO:0000256" key="7">
    <source>
        <dbReference type="ARBA" id="ARBA00022737"/>
    </source>
</evidence>
<keyword evidence="5" id="KW-0479">Metal-binding</keyword>
<dbReference type="PRINTS" id="PR00205">
    <property type="entry name" value="CADHERIN"/>
</dbReference>
<keyword evidence="8 13" id="KW-0106">Calcium</keyword>
<feature type="transmembrane region" description="Helical" evidence="15">
    <location>
        <begin position="605"/>
        <end position="626"/>
    </location>
</feature>
<evidence type="ECO:0000259" key="17">
    <source>
        <dbReference type="PROSITE" id="PS50268"/>
    </source>
</evidence>
<dbReference type="InterPro" id="IPR020894">
    <property type="entry name" value="Cadherin_CS"/>
</dbReference>
<feature type="transmembrane region" description="Helical" evidence="15">
    <location>
        <begin position="633"/>
        <end position="650"/>
    </location>
</feature>
<keyword evidence="3" id="KW-0165">Cleavage on pair of basic residues</keyword>
<organism evidence="18 19">
    <name type="scientific">Hirundo rustica rustica</name>
    <dbReference type="NCBI Taxonomy" id="333673"/>
    <lineage>
        <taxon>Eukaryota</taxon>
        <taxon>Metazoa</taxon>
        <taxon>Chordata</taxon>
        <taxon>Craniata</taxon>
        <taxon>Vertebrata</taxon>
        <taxon>Euteleostomi</taxon>
        <taxon>Archelosauria</taxon>
        <taxon>Archosauria</taxon>
        <taxon>Dinosauria</taxon>
        <taxon>Saurischia</taxon>
        <taxon>Theropoda</taxon>
        <taxon>Coelurosauria</taxon>
        <taxon>Aves</taxon>
        <taxon>Neognathae</taxon>
        <taxon>Neoaves</taxon>
        <taxon>Telluraves</taxon>
        <taxon>Australaves</taxon>
        <taxon>Passeriformes</taxon>
        <taxon>Sylvioidea</taxon>
        <taxon>Hirundinidae</taxon>
        <taxon>Hirundo</taxon>
    </lineage>
</organism>
<proteinExistence type="predicted"/>
<dbReference type="FunFam" id="2.60.40.60:FF:000014">
    <property type="entry name" value="Cadherin 8"/>
    <property type="match status" value="1"/>
</dbReference>
<dbReference type="GO" id="GO:0034332">
    <property type="term" value="P:adherens junction organization"/>
    <property type="evidence" value="ECO:0007669"/>
    <property type="project" value="TreeGrafter"/>
</dbReference>
<feature type="signal peptide" evidence="16">
    <location>
        <begin position="1"/>
        <end position="25"/>
    </location>
</feature>
<dbReference type="Gene3D" id="2.60.40.60">
    <property type="entry name" value="Cadherins"/>
    <property type="match status" value="5"/>
</dbReference>
<dbReference type="PANTHER" id="PTHR24027:SF85">
    <property type="entry name" value="CADHERIN-11"/>
    <property type="match status" value="1"/>
</dbReference>
<dbReference type="InterPro" id="IPR002126">
    <property type="entry name" value="Cadherin-like_dom"/>
</dbReference>
<dbReference type="GO" id="GO:0007043">
    <property type="term" value="P:cell-cell junction assembly"/>
    <property type="evidence" value="ECO:0007669"/>
    <property type="project" value="TreeGrafter"/>
</dbReference>
<dbReference type="GO" id="GO:0005509">
    <property type="term" value="F:calcium ion binding"/>
    <property type="evidence" value="ECO:0007669"/>
    <property type="project" value="UniProtKB-UniRule"/>
</dbReference>
<feature type="domain" description="Cadherin" evidence="17">
    <location>
        <begin position="79"/>
        <end position="159"/>
    </location>
</feature>
<keyword evidence="4 15" id="KW-0812">Transmembrane</keyword>
<evidence type="ECO:0000256" key="3">
    <source>
        <dbReference type="ARBA" id="ARBA00022685"/>
    </source>
</evidence>
<dbReference type="InterPro" id="IPR015919">
    <property type="entry name" value="Cadherin-like_sf"/>
</dbReference>
<evidence type="ECO:0000313" key="19">
    <source>
        <dbReference type="Proteomes" id="UP000269221"/>
    </source>
</evidence>
<feature type="compositionally biased region" description="Polar residues" evidence="14">
    <location>
        <begin position="1058"/>
        <end position="1077"/>
    </location>
</feature>
<dbReference type="Proteomes" id="UP000269221">
    <property type="component" value="Unassembled WGS sequence"/>
</dbReference>
<keyword evidence="19" id="KW-1185">Reference proteome</keyword>
<feature type="domain" description="Cadherin" evidence="17">
    <location>
        <begin position="269"/>
        <end position="383"/>
    </location>
</feature>
<dbReference type="SUPFAM" id="SSF49313">
    <property type="entry name" value="Cadherin-like"/>
    <property type="match status" value="5"/>
</dbReference>
<dbReference type="SMART" id="SM00112">
    <property type="entry name" value="CA"/>
    <property type="match status" value="5"/>
</dbReference>
<evidence type="ECO:0000256" key="11">
    <source>
        <dbReference type="ARBA" id="ARBA00023136"/>
    </source>
</evidence>
<dbReference type="GO" id="GO:0044331">
    <property type="term" value="P:cell-cell adhesion mediated by cadherin"/>
    <property type="evidence" value="ECO:0007669"/>
    <property type="project" value="TreeGrafter"/>
</dbReference>
<dbReference type="GO" id="GO:0045296">
    <property type="term" value="F:cadherin binding"/>
    <property type="evidence" value="ECO:0007669"/>
    <property type="project" value="TreeGrafter"/>
</dbReference>
<dbReference type="GO" id="GO:0007156">
    <property type="term" value="P:homophilic cell adhesion via plasma membrane adhesion molecules"/>
    <property type="evidence" value="ECO:0007669"/>
    <property type="project" value="InterPro"/>
</dbReference>
<name>A0A3M0K8K8_HIRRU</name>
<keyword evidence="2" id="KW-1003">Cell membrane</keyword>
<dbReference type="GO" id="GO:0008013">
    <property type="term" value="F:beta-catenin binding"/>
    <property type="evidence" value="ECO:0007669"/>
    <property type="project" value="TreeGrafter"/>
</dbReference>
<evidence type="ECO:0000256" key="14">
    <source>
        <dbReference type="SAM" id="MobiDB-lite"/>
    </source>
</evidence>
<evidence type="ECO:0000256" key="6">
    <source>
        <dbReference type="ARBA" id="ARBA00022729"/>
    </source>
</evidence>
<dbReference type="OrthoDB" id="8188793at2759"/>
<evidence type="ECO:0000256" key="12">
    <source>
        <dbReference type="ARBA" id="ARBA00023180"/>
    </source>
</evidence>
<feature type="domain" description="Cadherin" evidence="17">
    <location>
        <begin position="160"/>
        <end position="268"/>
    </location>
</feature>
<keyword evidence="6 16" id="KW-0732">Signal</keyword>
<evidence type="ECO:0000256" key="1">
    <source>
        <dbReference type="ARBA" id="ARBA00004251"/>
    </source>
</evidence>
<evidence type="ECO:0000256" key="15">
    <source>
        <dbReference type="SAM" id="Phobius"/>
    </source>
</evidence>
<dbReference type="PANTHER" id="PTHR24027">
    <property type="entry name" value="CADHERIN-23"/>
    <property type="match status" value="1"/>
</dbReference>
<dbReference type="GO" id="GO:0016477">
    <property type="term" value="P:cell migration"/>
    <property type="evidence" value="ECO:0007669"/>
    <property type="project" value="TreeGrafter"/>
</dbReference>
<dbReference type="FunFam" id="2.60.40.60:FF:000009">
    <property type="entry name" value="Cadherin 24"/>
    <property type="match status" value="1"/>
</dbReference>
<dbReference type="AlphaFoldDB" id="A0A3M0K8K8"/>
<keyword evidence="10 15" id="KW-1133">Transmembrane helix</keyword>
<dbReference type="FunFam" id="2.60.40.60:FF:000017">
    <property type="entry name" value="Cadherin 24"/>
    <property type="match status" value="1"/>
</dbReference>
<dbReference type="CDD" id="cd11304">
    <property type="entry name" value="Cadherin_repeat"/>
    <property type="match status" value="5"/>
</dbReference>
<dbReference type="GO" id="GO:0016342">
    <property type="term" value="C:catenin complex"/>
    <property type="evidence" value="ECO:0007669"/>
    <property type="project" value="TreeGrafter"/>
</dbReference>
<dbReference type="InterPro" id="IPR039808">
    <property type="entry name" value="Cadherin"/>
</dbReference>
<evidence type="ECO:0000256" key="4">
    <source>
        <dbReference type="ARBA" id="ARBA00022692"/>
    </source>
</evidence>
<evidence type="ECO:0000313" key="18">
    <source>
        <dbReference type="EMBL" id="RMC08881.1"/>
    </source>
</evidence>
<dbReference type="PROSITE" id="PS00232">
    <property type="entry name" value="CADHERIN_1"/>
    <property type="match status" value="2"/>
</dbReference>
<protein>
    <recommendedName>
        <fullName evidence="17">Cadherin domain-containing protein</fullName>
    </recommendedName>
</protein>
<evidence type="ECO:0000256" key="10">
    <source>
        <dbReference type="ARBA" id="ARBA00022989"/>
    </source>
</evidence>
<dbReference type="EMBL" id="QRBI01000116">
    <property type="protein sequence ID" value="RMC08881.1"/>
    <property type="molecule type" value="Genomic_DNA"/>
</dbReference>
<dbReference type="Pfam" id="PF00028">
    <property type="entry name" value="Cadherin"/>
    <property type="match status" value="5"/>
</dbReference>
<feature type="domain" description="Cadherin" evidence="17">
    <location>
        <begin position="488"/>
        <end position="605"/>
    </location>
</feature>
<dbReference type="GO" id="GO:0005912">
    <property type="term" value="C:adherens junction"/>
    <property type="evidence" value="ECO:0007669"/>
    <property type="project" value="TreeGrafter"/>
</dbReference>
<evidence type="ECO:0000256" key="2">
    <source>
        <dbReference type="ARBA" id="ARBA00022475"/>
    </source>
</evidence>